<keyword evidence="2" id="KW-1185">Reference proteome</keyword>
<evidence type="ECO:0000313" key="1">
    <source>
        <dbReference type="EMBL" id="APT73218.1"/>
    </source>
</evidence>
<sequence length="172" mass="20525">MKEFFIKNQRTYTTCTMKILLLLVHFIPLISNSIKIPNQVICNFEIPYEVRNDLYKFLDEASLTLPTTPVSVYETTNLYEFNKTTGMPYSVGGIYKDFIIILQPRDVLIKKGVFYKVLTHELLHWVLYGLKEEYQEGLIYWWLKDYEKDEVDKFLDVFDGDLHKFIISNWKE</sequence>
<evidence type="ECO:0000313" key="2">
    <source>
        <dbReference type="Proteomes" id="UP000185490"/>
    </source>
</evidence>
<proteinExistence type="predicted"/>
<organism evidence="1 2">
    <name type="scientific">Thermosipho melanesiensis</name>
    <dbReference type="NCBI Taxonomy" id="46541"/>
    <lineage>
        <taxon>Bacteria</taxon>
        <taxon>Thermotogati</taxon>
        <taxon>Thermotogota</taxon>
        <taxon>Thermotogae</taxon>
        <taxon>Thermotogales</taxon>
        <taxon>Fervidobacteriaceae</taxon>
        <taxon>Thermosipho</taxon>
    </lineage>
</organism>
<dbReference type="EMBL" id="CP007389">
    <property type="protein sequence ID" value="APT73218.1"/>
    <property type="molecule type" value="Genomic_DNA"/>
</dbReference>
<dbReference type="Proteomes" id="UP000185490">
    <property type="component" value="Chromosome"/>
</dbReference>
<name>A0ABM6GCH7_9BACT</name>
<reference evidence="1 2" key="1">
    <citation type="submission" date="2014-02" db="EMBL/GenBank/DDBJ databases">
        <title>Diversity of Thermotogales isolates from hydrothermal vents.</title>
        <authorList>
            <person name="Haverkamp T.H.A."/>
            <person name="Lossouarn J."/>
            <person name="Geslin C."/>
            <person name="Nesbo C.L."/>
        </authorList>
    </citation>
    <scope>NUCLEOTIDE SEQUENCE [LARGE SCALE GENOMIC DNA]</scope>
    <source>
        <strain evidence="1 2">431</strain>
    </source>
</reference>
<accession>A0ABM6GCH7</accession>
<dbReference type="RefSeq" id="WP_231109745.1">
    <property type="nucleotide sequence ID" value="NZ_CP007389.1"/>
</dbReference>
<gene>
    <name evidence="1" type="ORF">BW47_00770</name>
</gene>
<protein>
    <submittedName>
        <fullName evidence="1">Uncharacterized protein</fullName>
    </submittedName>
</protein>